<feature type="compositionally biased region" description="Low complexity" evidence="1">
    <location>
        <begin position="113"/>
        <end position="130"/>
    </location>
</feature>
<evidence type="ECO:0000256" key="1">
    <source>
        <dbReference type="SAM" id="MobiDB-lite"/>
    </source>
</evidence>
<reference evidence="2 3" key="1">
    <citation type="submission" date="2019-01" db="EMBL/GenBank/DDBJ databases">
        <authorList>
            <person name="Ferrante I. M."/>
        </authorList>
    </citation>
    <scope>NUCLEOTIDE SEQUENCE [LARGE SCALE GENOMIC DNA]</scope>
    <source>
        <strain evidence="2 3">B856</strain>
    </source>
</reference>
<proteinExistence type="predicted"/>
<evidence type="ECO:0000313" key="2">
    <source>
        <dbReference type="EMBL" id="VEU40324.1"/>
    </source>
</evidence>
<feature type="compositionally biased region" description="Basic and acidic residues" evidence="1">
    <location>
        <begin position="131"/>
        <end position="140"/>
    </location>
</feature>
<protein>
    <submittedName>
        <fullName evidence="2">Uncharacterized protein</fullName>
    </submittedName>
</protein>
<dbReference type="Proteomes" id="UP000291116">
    <property type="component" value="Unassembled WGS sequence"/>
</dbReference>
<organism evidence="2 3">
    <name type="scientific">Pseudo-nitzschia multistriata</name>
    <dbReference type="NCBI Taxonomy" id="183589"/>
    <lineage>
        <taxon>Eukaryota</taxon>
        <taxon>Sar</taxon>
        <taxon>Stramenopiles</taxon>
        <taxon>Ochrophyta</taxon>
        <taxon>Bacillariophyta</taxon>
        <taxon>Bacillariophyceae</taxon>
        <taxon>Bacillariophycidae</taxon>
        <taxon>Bacillariales</taxon>
        <taxon>Bacillariaceae</taxon>
        <taxon>Pseudo-nitzschia</taxon>
    </lineage>
</organism>
<keyword evidence="3" id="KW-1185">Reference proteome</keyword>
<feature type="compositionally biased region" description="Basic and acidic residues" evidence="1">
    <location>
        <begin position="173"/>
        <end position="183"/>
    </location>
</feature>
<gene>
    <name evidence="2" type="ORF">PSNMU_V1.4_AUG-EV-PASAV3_0072070</name>
</gene>
<dbReference type="EMBL" id="CAACVS010000273">
    <property type="protein sequence ID" value="VEU40324.1"/>
    <property type="molecule type" value="Genomic_DNA"/>
</dbReference>
<dbReference type="AlphaFoldDB" id="A0A448ZE73"/>
<feature type="compositionally biased region" description="Low complexity" evidence="1">
    <location>
        <begin position="163"/>
        <end position="172"/>
    </location>
</feature>
<evidence type="ECO:0000313" key="3">
    <source>
        <dbReference type="Proteomes" id="UP000291116"/>
    </source>
</evidence>
<accession>A0A448ZE73</accession>
<feature type="region of interest" description="Disordered" evidence="1">
    <location>
        <begin position="110"/>
        <end position="192"/>
    </location>
</feature>
<name>A0A448ZE73_9STRA</name>
<sequence>MLLQSCHRYAKERLNGQLAYWKVTHQKLEELGWIHKTMAHRPRNFLILPPHYKSVAKEKRRNKVDFFRDELSVIAFLKADPRYCDEPEVKHIVEEHARFVSLYKRIYNPAADPPSAQTPEEPTAPATPETPTREKADNKAARVSQSSTPVSELVVVSEKCTPEEPAAPTTPEKPTREKADHKAANGSQSSRPVPEFAVLSNECSFLPRARPDFKKLYQKRKQVLMSIPGNLAYYKLLQEASAQLSRCGSSLPWLRAKLVEELVDKVLAVDGHFLVPAVASDPNNYEIGGLEWCDMHRRLALIITSNDLDEV</sequence>